<feature type="chain" id="PRO_5047428435" description="Rhodanese domain-containing protein" evidence="1">
    <location>
        <begin position="31"/>
        <end position="414"/>
    </location>
</feature>
<evidence type="ECO:0000259" key="2">
    <source>
        <dbReference type="PROSITE" id="PS50206"/>
    </source>
</evidence>
<keyword evidence="4" id="KW-1185">Reference proteome</keyword>
<reference evidence="3 4" key="1">
    <citation type="submission" date="2016-10" db="EMBL/GenBank/DDBJ databases">
        <authorList>
            <person name="Varghese N."/>
            <person name="Submissions S."/>
        </authorList>
    </citation>
    <scope>NUCLEOTIDE SEQUENCE [LARGE SCALE GENOMIC DNA]</scope>
    <source>
        <strain evidence="3 4">BS2976</strain>
    </source>
</reference>
<evidence type="ECO:0000256" key="1">
    <source>
        <dbReference type="SAM" id="SignalP"/>
    </source>
</evidence>
<accession>A0ABY0TYV2</accession>
<evidence type="ECO:0000313" key="3">
    <source>
        <dbReference type="EMBL" id="SDR41572.1"/>
    </source>
</evidence>
<dbReference type="PROSITE" id="PS50206">
    <property type="entry name" value="RHODANESE_3"/>
    <property type="match status" value="1"/>
</dbReference>
<dbReference type="InterPro" id="IPR001763">
    <property type="entry name" value="Rhodanese-like_dom"/>
</dbReference>
<organism evidence="3 4">
    <name type="scientific">Pseudomonas grimontii</name>
    <dbReference type="NCBI Taxonomy" id="129847"/>
    <lineage>
        <taxon>Bacteria</taxon>
        <taxon>Pseudomonadati</taxon>
        <taxon>Pseudomonadota</taxon>
        <taxon>Gammaproteobacteria</taxon>
        <taxon>Pseudomonadales</taxon>
        <taxon>Pseudomonadaceae</taxon>
        <taxon>Pseudomonas</taxon>
    </lineage>
</organism>
<proteinExistence type="predicted"/>
<evidence type="ECO:0000313" key="4">
    <source>
        <dbReference type="Proteomes" id="UP000198740"/>
    </source>
</evidence>
<feature type="signal peptide" evidence="1">
    <location>
        <begin position="1"/>
        <end position="30"/>
    </location>
</feature>
<dbReference type="EMBL" id="FNKM01000002">
    <property type="protein sequence ID" value="SDR41572.1"/>
    <property type="molecule type" value="Genomic_DNA"/>
</dbReference>
<sequence>MTRTLTMKPLNTLILSMGAALWLGSSALQAAEQITARFRPDPANPMKNDFENTTPISSICAAHIPTQCRALGIFSLRDNDFTAQSNQPIEANHEDDRKGFMVKVPSDWRDLQVTHTATGETETVQLRIAGVGSLWTVSHPPGVSGWAQPGIGWSSQWRNAPSPCQRTGHLAASDRWASYFWLTPEGAGSCGRKPSVGFSAMRYNSMEYAYELRTPNPLTMSGGQYHGSITYTMGPGGDYDFGDVMVLNKNALTFDFILSVEHDLKVDIPPGGNRIELLPDGGWQAWLNRGRAPTRLYRDQTFRIAASSRFKMQLECSIVMGNTCGLRNANGDEVPLQIAVTLPSGIDGRGNEAVLKRPLRLDGDGTELFQPLFYVNNRPGTLHFEVLRDDMAEMLKQPGSTYTGVATVIWDSEI</sequence>
<feature type="domain" description="Rhodanese" evidence="2">
    <location>
        <begin position="280"/>
        <end position="295"/>
    </location>
</feature>
<comment type="caution">
    <text evidence="3">The sequence shown here is derived from an EMBL/GenBank/DDBJ whole genome shotgun (WGS) entry which is preliminary data.</text>
</comment>
<protein>
    <recommendedName>
        <fullName evidence="2">Rhodanese domain-containing protein</fullName>
    </recommendedName>
</protein>
<dbReference type="Proteomes" id="UP000198740">
    <property type="component" value="Unassembled WGS sequence"/>
</dbReference>
<gene>
    <name evidence="3" type="ORF">SAMN04490186_6277</name>
</gene>
<name>A0ABY0TYV2_9PSED</name>
<keyword evidence="1" id="KW-0732">Signal</keyword>